<dbReference type="PROSITE" id="PS50005">
    <property type="entry name" value="TPR"/>
    <property type="match status" value="7"/>
</dbReference>
<feature type="domain" description="STI1" evidence="8">
    <location>
        <begin position="133"/>
        <end position="172"/>
    </location>
</feature>
<dbReference type="EMBL" id="CAJOBF010002165">
    <property type="protein sequence ID" value="CAF4014798.1"/>
    <property type="molecule type" value="Genomic_DNA"/>
</dbReference>
<protein>
    <recommendedName>
        <fullName evidence="5">Stress-induced-phosphoprotein 1</fullName>
    </recommendedName>
</protein>
<dbReference type="FunFam" id="1.25.40.10:FF:000020">
    <property type="entry name" value="Stress-induced phosphoprotein 1"/>
    <property type="match status" value="1"/>
</dbReference>
<dbReference type="FunFam" id="1.25.40.10:FF:000010">
    <property type="entry name" value="Stress-induced phosphoprotein 1"/>
    <property type="match status" value="1"/>
</dbReference>
<dbReference type="SUPFAM" id="SSF48452">
    <property type="entry name" value="TPR-like"/>
    <property type="match status" value="3"/>
</dbReference>
<evidence type="ECO:0000256" key="1">
    <source>
        <dbReference type="ARBA" id="ARBA00004496"/>
    </source>
</evidence>
<dbReference type="PANTHER" id="PTHR22904">
    <property type="entry name" value="TPR REPEAT CONTAINING PROTEIN"/>
    <property type="match status" value="1"/>
</dbReference>
<feature type="region of interest" description="Disordered" evidence="7">
    <location>
        <begin position="198"/>
        <end position="236"/>
    </location>
</feature>
<keyword evidence="4 6" id="KW-0802">TPR repeat</keyword>
<accession>A0A816L0A2</accession>
<proteinExistence type="predicted"/>
<feature type="compositionally biased region" description="Polar residues" evidence="7">
    <location>
        <begin position="210"/>
        <end position="221"/>
    </location>
</feature>
<name>A0A816L0A2_9BILA</name>
<dbReference type="Pfam" id="PF00515">
    <property type="entry name" value="TPR_1"/>
    <property type="match status" value="2"/>
</dbReference>
<feature type="repeat" description="TPR" evidence="6">
    <location>
        <begin position="5"/>
        <end position="38"/>
    </location>
</feature>
<dbReference type="FunFam" id="1.25.40.10:FF:000027">
    <property type="entry name" value="stress-induced-phosphoprotein 1 isoform X1"/>
    <property type="match status" value="1"/>
</dbReference>
<evidence type="ECO:0000256" key="5">
    <source>
        <dbReference type="ARBA" id="ARBA00026193"/>
    </source>
</evidence>
<evidence type="ECO:0000313" key="13">
    <source>
        <dbReference type="Proteomes" id="UP000663856"/>
    </source>
</evidence>
<dbReference type="EMBL" id="CAJOBG010004400">
    <property type="protein sequence ID" value="CAF4108862.1"/>
    <property type="molecule type" value="Genomic_DNA"/>
</dbReference>
<dbReference type="SMART" id="SM00028">
    <property type="entry name" value="TPR"/>
    <property type="match status" value="9"/>
</dbReference>
<keyword evidence="3" id="KW-0677">Repeat</keyword>
<dbReference type="Pfam" id="PF13414">
    <property type="entry name" value="TPR_11"/>
    <property type="match status" value="2"/>
</dbReference>
<feature type="repeat" description="TPR" evidence="6">
    <location>
        <begin position="39"/>
        <end position="72"/>
    </location>
</feature>
<evidence type="ECO:0000256" key="4">
    <source>
        <dbReference type="ARBA" id="ARBA00022803"/>
    </source>
</evidence>
<evidence type="ECO:0000256" key="6">
    <source>
        <dbReference type="PROSITE-ProRule" id="PRU00339"/>
    </source>
</evidence>
<dbReference type="GO" id="GO:0005737">
    <property type="term" value="C:cytoplasm"/>
    <property type="evidence" value="ECO:0007669"/>
    <property type="project" value="UniProtKB-SubCell"/>
</dbReference>
<dbReference type="InterPro" id="IPR041243">
    <property type="entry name" value="STI1/HOP_DP"/>
</dbReference>
<dbReference type="Pfam" id="PF13181">
    <property type="entry name" value="TPR_8"/>
    <property type="match status" value="2"/>
</dbReference>
<evidence type="ECO:0000313" key="14">
    <source>
        <dbReference type="Proteomes" id="UP000663866"/>
    </source>
</evidence>
<keyword evidence="2" id="KW-0963">Cytoplasm</keyword>
<organism evidence="9 13">
    <name type="scientific">Rotaria magnacalcarata</name>
    <dbReference type="NCBI Taxonomy" id="392030"/>
    <lineage>
        <taxon>Eukaryota</taxon>
        <taxon>Metazoa</taxon>
        <taxon>Spiralia</taxon>
        <taxon>Gnathifera</taxon>
        <taxon>Rotifera</taxon>
        <taxon>Eurotatoria</taxon>
        <taxon>Bdelloidea</taxon>
        <taxon>Philodinida</taxon>
        <taxon>Philodinidae</taxon>
        <taxon>Rotaria</taxon>
    </lineage>
</organism>
<dbReference type="SMART" id="SM00727">
    <property type="entry name" value="STI1"/>
    <property type="match status" value="2"/>
</dbReference>
<gene>
    <name evidence="12" type="ORF">OVN521_LOCUS21311</name>
    <name evidence="11" type="ORF">UXM345_LOCUS16993</name>
    <name evidence="9" type="ORF">WKI299_LOCUS433</name>
    <name evidence="10" type="ORF">XDN619_LOCUS28431</name>
</gene>
<evidence type="ECO:0000256" key="2">
    <source>
        <dbReference type="ARBA" id="ARBA00022490"/>
    </source>
</evidence>
<dbReference type="Gene3D" id="1.10.260.100">
    <property type="match status" value="2"/>
</dbReference>
<evidence type="ECO:0000313" key="11">
    <source>
        <dbReference type="EMBL" id="CAF4014798.1"/>
    </source>
</evidence>
<dbReference type="Proteomes" id="UP000663887">
    <property type="component" value="Unassembled WGS sequence"/>
</dbReference>
<dbReference type="Proteomes" id="UP000663856">
    <property type="component" value="Unassembled WGS sequence"/>
</dbReference>
<dbReference type="AlphaFoldDB" id="A0A816L0A2"/>
<comment type="caution">
    <text evidence="9">The sequence shown here is derived from an EMBL/GenBank/DDBJ whole genome shotgun (WGS) entry which is preliminary data.</text>
</comment>
<feature type="repeat" description="TPR" evidence="6">
    <location>
        <begin position="429"/>
        <end position="462"/>
    </location>
</feature>
<feature type="domain" description="STI1" evidence="8">
    <location>
        <begin position="491"/>
        <end position="530"/>
    </location>
</feature>
<dbReference type="Gene3D" id="1.25.40.10">
    <property type="entry name" value="Tetratricopeptide repeat domain"/>
    <property type="match status" value="3"/>
</dbReference>
<evidence type="ECO:0000313" key="9">
    <source>
        <dbReference type="EMBL" id="CAF1930128.1"/>
    </source>
</evidence>
<evidence type="ECO:0000313" key="12">
    <source>
        <dbReference type="EMBL" id="CAF4108862.1"/>
    </source>
</evidence>
<dbReference type="Proteomes" id="UP000663842">
    <property type="component" value="Unassembled WGS sequence"/>
</dbReference>
<dbReference type="GO" id="GO:0051879">
    <property type="term" value="F:Hsp90 protein binding"/>
    <property type="evidence" value="ECO:0007669"/>
    <property type="project" value="TreeGrafter"/>
</dbReference>
<evidence type="ECO:0000256" key="7">
    <source>
        <dbReference type="SAM" id="MobiDB-lite"/>
    </source>
</evidence>
<dbReference type="EMBL" id="CAJNRF010000027">
    <property type="protein sequence ID" value="CAF1930128.1"/>
    <property type="molecule type" value="Genomic_DNA"/>
</dbReference>
<dbReference type="Pfam" id="PF17830">
    <property type="entry name" value="STI1-HOP_DP"/>
    <property type="match status" value="1"/>
</dbReference>
<sequence>MASQTKELISKGNTAYSSGEIDEAIDLYTRALAIDENNHILYSNRSAAYAKLENYENAIKDAEQCIKIKPDFIKGYTRKASVLAFLKRYDDAIKVYEAGLAIDPNNQQIITELEAARKSAAEAPPNGFSFFADPLFINQLMSNPKAKELLKDPETAKLVKMMQENPENTSLLTNVKLIKLIGTVLGINGSSTENEVQINKKTHKKKETNSLKSSTNATKTPEQNEAEEEKEKGNEAYKKKDFETALNHYNKATELDPNNMTFYTNRAAVYFEQKRWDDCIHECEKAIDIGRENQADYKLIAKAYARMGNVKVQENNYHDSIKYYNRSLSEFRNPDILKKKQEIEKIVKEQERVAYINPELAEQEKAKGSEFFQKADYPNALKHYTEAIKRNPSDAKVYSNRAACFMKLMEFQLALKDCDEGIALDPTLLKCHLRKGHALMAMKDFSQAMSAFGKALEIDPNCPDAIEGFQQCSIRPSNNDPEEVLKRATTDPEIQAILSDPSMGLILQQMENEPQALHHHLRNPAIAHKIHKLIDCGIIDIRHG</sequence>
<feature type="repeat" description="TPR" evidence="6">
    <location>
        <begin position="226"/>
        <end position="259"/>
    </location>
</feature>
<dbReference type="PANTHER" id="PTHR22904:SF523">
    <property type="entry name" value="STRESS-INDUCED-PHOSPHOPROTEIN 1"/>
    <property type="match status" value="1"/>
</dbReference>
<feature type="repeat" description="TPR" evidence="6">
    <location>
        <begin position="361"/>
        <end position="394"/>
    </location>
</feature>
<evidence type="ECO:0000256" key="3">
    <source>
        <dbReference type="ARBA" id="ARBA00022737"/>
    </source>
</evidence>
<keyword evidence="14" id="KW-1185">Reference proteome</keyword>
<evidence type="ECO:0000259" key="8">
    <source>
        <dbReference type="SMART" id="SM00727"/>
    </source>
</evidence>
<dbReference type="InterPro" id="IPR011990">
    <property type="entry name" value="TPR-like_helical_dom_sf"/>
</dbReference>
<reference evidence="9" key="1">
    <citation type="submission" date="2021-02" db="EMBL/GenBank/DDBJ databases">
        <authorList>
            <person name="Nowell W R."/>
        </authorList>
    </citation>
    <scope>NUCLEOTIDE SEQUENCE</scope>
</reference>
<dbReference type="FunFam" id="1.10.260.100:FF:000002">
    <property type="entry name" value="Stress-induced-phosphoprotein 1 (Hsp70/Hsp90-organizing)"/>
    <property type="match status" value="1"/>
</dbReference>
<dbReference type="Proteomes" id="UP000663866">
    <property type="component" value="Unassembled WGS sequence"/>
</dbReference>
<feature type="repeat" description="TPR" evidence="6">
    <location>
        <begin position="73"/>
        <end position="106"/>
    </location>
</feature>
<feature type="repeat" description="TPR" evidence="6">
    <location>
        <begin position="301"/>
        <end position="334"/>
    </location>
</feature>
<dbReference type="InterPro" id="IPR006636">
    <property type="entry name" value="STI1_HS-bd"/>
</dbReference>
<dbReference type="EMBL" id="CAJNRG010013575">
    <property type="protein sequence ID" value="CAF2149798.1"/>
    <property type="molecule type" value="Genomic_DNA"/>
</dbReference>
<comment type="subcellular location">
    <subcellularLocation>
        <location evidence="1">Cytoplasm</location>
    </subcellularLocation>
</comment>
<dbReference type="InterPro" id="IPR019734">
    <property type="entry name" value="TPR_rpt"/>
</dbReference>
<evidence type="ECO:0000313" key="10">
    <source>
        <dbReference type="EMBL" id="CAF2149798.1"/>
    </source>
</evidence>